<feature type="non-terminal residue" evidence="1">
    <location>
        <position position="136"/>
    </location>
</feature>
<dbReference type="EMBL" id="KN826467">
    <property type="protein sequence ID" value="KIK78809.1"/>
    <property type="molecule type" value="Genomic_DNA"/>
</dbReference>
<proteinExistence type="predicted"/>
<accession>A0A0D0DDI7</accession>
<dbReference type="OrthoDB" id="3199698at2759"/>
<reference evidence="2" key="2">
    <citation type="submission" date="2015-01" db="EMBL/GenBank/DDBJ databases">
        <title>Evolutionary Origins and Diversification of the Mycorrhizal Mutualists.</title>
        <authorList>
            <consortium name="DOE Joint Genome Institute"/>
            <consortium name="Mycorrhizal Genomics Consortium"/>
            <person name="Kohler A."/>
            <person name="Kuo A."/>
            <person name="Nagy L.G."/>
            <person name="Floudas D."/>
            <person name="Copeland A."/>
            <person name="Barry K.W."/>
            <person name="Cichocki N."/>
            <person name="Veneault-Fourrey C."/>
            <person name="LaButti K."/>
            <person name="Lindquist E.A."/>
            <person name="Lipzen A."/>
            <person name="Lundell T."/>
            <person name="Morin E."/>
            <person name="Murat C."/>
            <person name="Riley R."/>
            <person name="Ohm R."/>
            <person name="Sun H."/>
            <person name="Tunlid A."/>
            <person name="Henrissat B."/>
            <person name="Grigoriev I.V."/>
            <person name="Hibbett D.S."/>
            <person name="Martin F."/>
        </authorList>
    </citation>
    <scope>NUCLEOTIDE SEQUENCE [LARGE SCALE GENOMIC DNA]</scope>
    <source>
        <strain evidence="2">Ve08.2h10</strain>
    </source>
</reference>
<gene>
    <name evidence="1" type="ORF">PAXRUDRAFT_79389</name>
</gene>
<name>A0A0D0DDI7_9AGAM</name>
<dbReference type="STRING" id="930991.A0A0D0DDI7"/>
<dbReference type="AlphaFoldDB" id="A0A0D0DDI7"/>
<dbReference type="InParanoid" id="A0A0D0DDI7"/>
<reference evidence="1 2" key="1">
    <citation type="submission" date="2014-04" db="EMBL/GenBank/DDBJ databases">
        <authorList>
            <consortium name="DOE Joint Genome Institute"/>
            <person name="Kuo A."/>
            <person name="Kohler A."/>
            <person name="Jargeat P."/>
            <person name="Nagy L.G."/>
            <person name="Floudas D."/>
            <person name="Copeland A."/>
            <person name="Barry K.W."/>
            <person name="Cichocki N."/>
            <person name="Veneault-Fourrey C."/>
            <person name="LaButti K."/>
            <person name="Lindquist E.A."/>
            <person name="Lipzen A."/>
            <person name="Lundell T."/>
            <person name="Morin E."/>
            <person name="Murat C."/>
            <person name="Sun H."/>
            <person name="Tunlid A."/>
            <person name="Henrissat B."/>
            <person name="Grigoriev I.V."/>
            <person name="Hibbett D.S."/>
            <person name="Martin F."/>
            <person name="Nordberg H.P."/>
            <person name="Cantor M.N."/>
            <person name="Hua S.X."/>
        </authorList>
    </citation>
    <scope>NUCLEOTIDE SEQUENCE [LARGE SCALE GENOMIC DNA]</scope>
    <source>
        <strain evidence="1 2">Ve08.2h10</strain>
    </source>
</reference>
<protein>
    <submittedName>
        <fullName evidence="1">Uncharacterized protein</fullName>
    </submittedName>
</protein>
<dbReference type="Pfam" id="PF18759">
    <property type="entry name" value="Plavaka"/>
    <property type="match status" value="1"/>
</dbReference>
<dbReference type="InterPro" id="IPR041078">
    <property type="entry name" value="Plavaka"/>
</dbReference>
<sequence>MILQSIKLGMTIPEVMCFVDGHFCHVIFGLGPYIADYEEQALLACIIRNCRCWEHTEALVEEFGVKALWDKYRIVGQLVPFTNDFPRADIHSLLSPDLLHQIIKWTFKDHLVNWVEQYIKKFNSKADASAILDDID</sequence>
<keyword evidence="2" id="KW-1185">Reference proteome</keyword>
<evidence type="ECO:0000313" key="2">
    <source>
        <dbReference type="Proteomes" id="UP000054538"/>
    </source>
</evidence>
<dbReference type="Proteomes" id="UP000054538">
    <property type="component" value="Unassembled WGS sequence"/>
</dbReference>
<dbReference type="HOGENOM" id="CLU_103601_1_0_1"/>
<evidence type="ECO:0000313" key="1">
    <source>
        <dbReference type="EMBL" id="KIK78809.1"/>
    </source>
</evidence>
<organism evidence="1 2">
    <name type="scientific">Paxillus rubicundulus Ve08.2h10</name>
    <dbReference type="NCBI Taxonomy" id="930991"/>
    <lineage>
        <taxon>Eukaryota</taxon>
        <taxon>Fungi</taxon>
        <taxon>Dikarya</taxon>
        <taxon>Basidiomycota</taxon>
        <taxon>Agaricomycotina</taxon>
        <taxon>Agaricomycetes</taxon>
        <taxon>Agaricomycetidae</taxon>
        <taxon>Boletales</taxon>
        <taxon>Paxilineae</taxon>
        <taxon>Paxillaceae</taxon>
        <taxon>Paxillus</taxon>
    </lineage>
</organism>